<feature type="active site" evidence="8">
    <location>
        <position position="320"/>
    </location>
</feature>
<keyword evidence="3 9" id="KW-0816">Tricarboxylic acid cycle</keyword>
<dbReference type="NCBIfam" id="TIGR01798">
    <property type="entry name" value="cit_synth_I"/>
    <property type="match status" value="1"/>
</dbReference>
<dbReference type="FunFam" id="1.10.230.10:FF:000002">
    <property type="entry name" value="Citrate synthase"/>
    <property type="match status" value="1"/>
</dbReference>
<evidence type="ECO:0000256" key="9">
    <source>
        <dbReference type="RuleBase" id="RU003370"/>
    </source>
</evidence>
<evidence type="ECO:0000256" key="2">
    <source>
        <dbReference type="ARBA" id="ARBA00010566"/>
    </source>
</evidence>
<evidence type="ECO:0000256" key="1">
    <source>
        <dbReference type="ARBA" id="ARBA00004751"/>
    </source>
</evidence>
<name>A0A6J4QA64_9ACTN</name>
<dbReference type="PROSITE" id="PS00480">
    <property type="entry name" value="CITRATE_SYNTHASE"/>
    <property type="match status" value="1"/>
</dbReference>
<feature type="active site" evidence="8">
    <location>
        <position position="377"/>
    </location>
</feature>
<dbReference type="InterPro" id="IPR036969">
    <property type="entry name" value="Citrate_synthase_sf"/>
</dbReference>
<dbReference type="InterPro" id="IPR010953">
    <property type="entry name" value="Citrate_synthase_typ-I"/>
</dbReference>
<dbReference type="PANTHER" id="PTHR42871">
    <property type="entry name" value="CITRATE SYNTHASE"/>
    <property type="match status" value="1"/>
</dbReference>
<dbReference type="PIRSF" id="PIRSF001369">
    <property type="entry name" value="Citrate_synth"/>
    <property type="match status" value="1"/>
</dbReference>
<evidence type="ECO:0000256" key="6">
    <source>
        <dbReference type="NCBIfam" id="TIGR01798"/>
    </source>
</evidence>
<evidence type="ECO:0000256" key="5">
    <source>
        <dbReference type="ARBA" id="ARBA00049288"/>
    </source>
</evidence>
<dbReference type="Gene3D" id="1.10.580.10">
    <property type="entry name" value="Citrate Synthase, domain 1"/>
    <property type="match status" value="1"/>
</dbReference>
<dbReference type="PANTHER" id="PTHR42871:SF1">
    <property type="entry name" value="CITRATE SYNTHASE"/>
    <property type="match status" value="1"/>
</dbReference>
<evidence type="ECO:0000256" key="7">
    <source>
        <dbReference type="PIRNR" id="PIRNR001369"/>
    </source>
</evidence>
<dbReference type="InterPro" id="IPR002020">
    <property type="entry name" value="Citrate_synthase"/>
</dbReference>
<evidence type="ECO:0000256" key="11">
    <source>
        <dbReference type="SAM" id="MobiDB-lite"/>
    </source>
</evidence>
<dbReference type="InterPro" id="IPR016142">
    <property type="entry name" value="Citrate_synth-like_lrg_a-sub"/>
</dbReference>
<dbReference type="AlphaFoldDB" id="A0A6J4QA64"/>
<dbReference type="UniPathway" id="UPA00223">
    <property type="reaction ID" value="UER00717"/>
</dbReference>
<dbReference type="EMBL" id="CADCVE010000001">
    <property type="protein sequence ID" value="CAA9432424.1"/>
    <property type="molecule type" value="Genomic_DNA"/>
</dbReference>
<comment type="pathway">
    <text evidence="1 9">Carbohydrate metabolism; tricarboxylic acid cycle; isocitrate from oxaloacetate: step 1/2.</text>
</comment>
<reference evidence="12" key="1">
    <citation type="submission" date="2020-02" db="EMBL/GenBank/DDBJ databases">
        <authorList>
            <person name="Meier V. D."/>
        </authorList>
    </citation>
    <scope>NUCLEOTIDE SEQUENCE</scope>
    <source>
        <strain evidence="12">AVDCRST_MAG28</strain>
    </source>
</reference>
<keyword evidence="4 7" id="KW-0808">Transferase</keyword>
<evidence type="ECO:0000256" key="10">
    <source>
        <dbReference type="RuleBase" id="RU003406"/>
    </source>
</evidence>
<sequence length="447" mass="50161">MTDETQATQDGQATQTDSLSVTDNRTGESYDIEITDGTVRAMDLRQIKVSEDDFGLMTYDPGYSNTASCRSAITYIDGEKGILEHRGIPIEQLAEHSTFLEVSFLILYGHLPTEDELSQWIYEITHHTYVHENIKDFMSGFRHDANPMGMLLASVGALSTFYPEAVDVSDSHQRHVSAVRMIAKMPTLAAFAYRRSLGLPYVYPNNDLSYTGNFLSMLFKMAEPQYEPDPRLERALEVLFILHADHEQNCSAAAVRVVGSSLPDPFSAVAAGVAGLYGPLHGGANVAVLKMLKKIGTPDNIPDFLEGVKQGNERLMGFGHRVYKNYDPRARIIRSHVDEVLEATSKESPLLDVAIELEKRALDDEYFTERKLYPNVDYWSGIIYEAMNIPPDAFTVMFAIGRTPGWMAQWLELMNDEEFKIARPRQIYTGPRQTDYVPMSERNGSGS</sequence>
<comment type="similarity">
    <text evidence="2 7 10">Belongs to the citrate synthase family.</text>
</comment>
<keyword evidence="12" id="KW-0012">Acyltransferase</keyword>
<organism evidence="12">
    <name type="scientific">uncultured Rubrobacteraceae bacterium</name>
    <dbReference type="NCBI Taxonomy" id="349277"/>
    <lineage>
        <taxon>Bacteria</taxon>
        <taxon>Bacillati</taxon>
        <taxon>Actinomycetota</taxon>
        <taxon>Rubrobacteria</taxon>
        <taxon>Rubrobacterales</taxon>
        <taxon>Rubrobacteraceae</taxon>
        <taxon>environmental samples</taxon>
    </lineage>
</organism>
<dbReference type="GO" id="GO:0005737">
    <property type="term" value="C:cytoplasm"/>
    <property type="evidence" value="ECO:0007669"/>
    <property type="project" value="InterPro"/>
</dbReference>
<dbReference type="InterPro" id="IPR016143">
    <property type="entry name" value="Citrate_synth-like_sm_a-sub"/>
</dbReference>
<feature type="compositionally biased region" description="Low complexity" evidence="11">
    <location>
        <begin position="1"/>
        <end position="17"/>
    </location>
</feature>
<evidence type="ECO:0000256" key="4">
    <source>
        <dbReference type="ARBA" id="ARBA00022679"/>
    </source>
</evidence>
<evidence type="ECO:0000313" key="12">
    <source>
        <dbReference type="EMBL" id="CAA9432424.1"/>
    </source>
</evidence>
<dbReference type="Gene3D" id="1.10.230.10">
    <property type="entry name" value="Cytochrome P450-Terp, domain 2"/>
    <property type="match status" value="1"/>
</dbReference>
<dbReference type="NCBIfam" id="NF004126">
    <property type="entry name" value="PRK05614.1"/>
    <property type="match status" value="1"/>
</dbReference>
<dbReference type="SUPFAM" id="SSF48256">
    <property type="entry name" value="Citrate synthase"/>
    <property type="match status" value="1"/>
</dbReference>
<feature type="region of interest" description="Disordered" evidence="11">
    <location>
        <begin position="1"/>
        <end position="27"/>
    </location>
</feature>
<evidence type="ECO:0000256" key="8">
    <source>
        <dbReference type="PIRSR" id="PIRSR001369-1"/>
    </source>
</evidence>
<dbReference type="InterPro" id="IPR024176">
    <property type="entry name" value="Citrate_synthase_bac-typ"/>
</dbReference>
<dbReference type="GO" id="GO:0006099">
    <property type="term" value="P:tricarboxylic acid cycle"/>
    <property type="evidence" value="ECO:0007669"/>
    <property type="project" value="UniProtKB-UniRule"/>
</dbReference>
<dbReference type="PRINTS" id="PR00143">
    <property type="entry name" value="CITRTSNTHASE"/>
</dbReference>
<dbReference type="InterPro" id="IPR019810">
    <property type="entry name" value="Citrate_synthase_AS"/>
</dbReference>
<dbReference type="Pfam" id="PF00285">
    <property type="entry name" value="Citrate_synt"/>
    <property type="match status" value="1"/>
</dbReference>
<gene>
    <name evidence="12" type="ORF">AVDCRST_MAG28-1553</name>
</gene>
<accession>A0A6J4QA64</accession>
<evidence type="ECO:0000256" key="3">
    <source>
        <dbReference type="ARBA" id="ARBA00022532"/>
    </source>
</evidence>
<protein>
    <recommendedName>
        <fullName evidence="6 7">Citrate synthase</fullName>
    </recommendedName>
</protein>
<comment type="catalytic activity">
    <reaction evidence="5 9">
        <text>oxaloacetate + acetyl-CoA + H2O = citrate + CoA + H(+)</text>
        <dbReference type="Rhea" id="RHEA:16845"/>
        <dbReference type="ChEBI" id="CHEBI:15377"/>
        <dbReference type="ChEBI" id="CHEBI:15378"/>
        <dbReference type="ChEBI" id="CHEBI:16452"/>
        <dbReference type="ChEBI" id="CHEBI:16947"/>
        <dbReference type="ChEBI" id="CHEBI:57287"/>
        <dbReference type="ChEBI" id="CHEBI:57288"/>
        <dbReference type="EC" id="2.3.3.16"/>
    </reaction>
</comment>
<dbReference type="GO" id="GO:0036440">
    <property type="term" value="F:citrate synthase activity"/>
    <property type="evidence" value="ECO:0007669"/>
    <property type="project" value="UniProtKB-EC"/>
</dbReference>
<proteinExistence type="inferred from homology"/>